<dbReference type="EMBL" id="APML01000010">
    <property type="protein sequence ID" value="ENH97948.1"/>
    <property type="molecule type" value="Genomic_DNA"/>
</dbReference>
<dbReference type="STRING" id="1308866.J416_02801"/>
<keyword evidence="2" id="KW-1133">Transmembrane helix</keyword>
<proteinExistence type="predicted"/>
<dbReference type="RefSeq" id="WP_003464236.1">
    <property type="nucleotide sequence ID" value="NZ_APML01000010.1"/>
</dbReference>
<comment type="caution">
    <text evidence="4">The sequence shown here is derived from an EMBL/GenBank/DDBJ whole genome shotgun (WGS) entry which is preliminary data.</text>
</comment>
<dbReference type="Pfam" id="PF05036">
    <property type="entry name" value="SPOR"/>
    <property type="match status" value="1"/>
</dbReference>
<dbReference type="SUPFAM" id="SSF110997">
    <property type="entry name" value="Sporulation related repeat"/>
    <property type="match status" value="1"/>
</dbReference>
<feature type="compositionally biased region" description="Low complexity" evidence="1">
    <location>
        <begin position="136"/>
        <end position="145"/>
    </location>
</feature>
<dbReference type="PROSITE" id="PS51724">
    <property type="entry name" value="SPOR"/>
    <property type="match status" value="1"/>
</dbReference>
<dbReference type="AlphaFoldDB" id="N4WCE6"/>
<dbReference type="Gene3D" id="3.30.70.1070">
    <property type="entry name" value="Sporulation related repeat"/>
    <property type="match status" value="1"/>
</dbReference>
<dbReference type="Proteomes" id="UP000012283">
    <property type="component" value="Unassembled WGS sequence"/>
</dbReference>
<reference evidence="4 5" key="1">
    <citation type="submission" date="2013-03" db="EMBL/GenBank/DDBJ databases">
        <title>Draft genome sequence of Gracibacillus halophilus YIM-C55.5, a moderately halophilic and thermophilic organism from the Xiaochaidamu salt lake.</title>
        <authorList>
            <person name="Sugumar T."/>
            <person name="Polireddy D.R."/>
            <person name="Antony A."/>
            <person name="Madhava Y.R."/>
            <person name="Sivakumar N."/>
        </authorList>
    </citation>
    <scope>NUCLEOTIDE SEQUENCE [LARGE SCALE GENOMIC DNA]</scope>
    <source>
        <strain evidence="4 5">YIM-C55.5</strain>
    </source>
</reference>
<gene>
    <name evidence="4" type="ORF">J416_02801</name>
</gene>
<protein>
    <recommendedName>
        <fullName evidence="3">SPOR domain-containing protein</fullName>
    </recommendedName>
</protein>
<feature type="region of interest" description="Disordered" evidence="1">
    <location>
        <begin position="125"/>
        <end position="146"/>
    </location>
</feature>
<dbReference type="InterPro" id="IPR007730">
    <property type="entry name" value="SPOR-like_dom"/>
</dbReference>
<keyword evidence="2" id="KW-0812">Transmembrane</keyword>
<accession>N4WCE6</accession>
<evidence type="ECO:0000313" key="5">
    <source>
        <dbReference type="Proteomes" id="UP000012283"/>
    </source>
</evidence>
<organism evidence="4 5">
    <name type="scientific">Gracilibacillus halophilus YIM-C55.5</name>
    <dbReference type="NCBI Taxonomy" id="1308866"/>
    <lineage>
        <taxon>Bacteria</taxon>
        <taxon>Bacillati</taxon>
        <taxon>Bacillota</taxon>
        <taxon>Bacilli</taxon>
        <taxon>Bacillales</taxon>
        <taxon>Bacillaceae</taxon>
        <taxon>Gracilibacillus</taxon>
    </lineage>
</organism>
<dbReference type="PATRIC" id="fig|1308866.3.peg.569"/>
<feature type="domain" description="SPOR" evidence="3">
    <location>
        <begin position="152"/>
        <end position="230"/>
    </location>
</feature>
<keyword evidence="5" id="KW-1185">Reference proteome</keyword>
<evidence type="ECO:0000256" key="1">
    <source>
        <dbReference type="SAM" id="MobiDB-lite"/>
    </source>
</evidence>
<name>N4WCE6_9BACI</name>
<evidence type="ECO:0000259" key="3">
    <source>
        <dbReference type="PROSITE" id="PS51724"/>
    </source>
</evidence>
<feature type="compositionally biased region" description="Basic and acidic residues" evidence="1">
    <location>
        <begin position="14"/>
        <end position="36"/>
    </location>
</feature>
<sequence length="317" mass="36518">MKHKRDISVHINHQKKEPSYTNQDKEHDSVHSYLEKINEAQYQKRTDMSDSQEDHVYRRDYLTETSQETNIFPRKKMNRWKDYKSYILSAVAAVIIGSLFGLFMLKIFVDMDPEEVAFQDDQRVNATGDPEEESNRASSNQSSDSKTTAFEFDSSQAYVVQAGVFSSNESANKYVTKLEDKGSQAMVWEKEGTFHVFIGVHDSVDASKQFARQAFQLDQDIYPAKEWRTEAFTINMTAAEKEWFDPLPELINQTIAGTVSVDEWNNWLQQQPDQSETISPLIEKVEAIIPLAREDKSSQELQVALLELWYTMVGLKA</sequence>
<feature type="region of interest" description="Disordered" evidence="1">
    <location>
        <begin position="1"/>
        <end position="36"/>
    </location>
</feature>
<dbReference type="InterPro" id="IPR036680">
    <property type="entry name" value="SPOR-like_sf"/>
</dbReference>
<evidence type="ECO:0000256" key="2">
    <source>
        <dbReference type="SAM" id="Phobius"/>
    </source>
</evidence>
<dbReference type="eggNOG" id="ENOG50332DG">
    <property type="taxonomic scope" value="Bacteria"/>
</dbReference>
<dbReference type="OrthoDB" id="2967208at2"/>
<feature type="transmembrane region" description="Helical" evidence="2">
    <location>
        <begin position="86"/>
        <end position="109"/>
    </location>
</feature>
<keyword evidence="2" id="KW-0472">Membrane</keyword>
<evidence type="ECO:0000313" key="4">
    <source>
        <dbReference type="EMBL" id="ENH97948.1"/>
    </source>
</evidence>
<dbReference type="GO" id="GO:0042834">
    <property type="term" value="F:peptidoglycan binding"/>
    <property type="evidence" value="ECO:0007669"/>
    <property type="project" value="InterPro"/>
</dbReference>